<feature type="transmembrane region" description="Helical" evidence="8">
    <location>
        <begin position="59"/>
        <end position="78"/>
    </location>
</feature>
<evidence type="ECO:0000256" key="8">
    <source>
        <dbReference type="SAM" id="Phobius"/>
    </source>
</evidence>
<accession>A0A7T4R0C3</accession>
<protein>
    <submittedName>
        <fullName evidence="9">pH regulation protein F</fullName>
    </submittedName>
</protein>
<dbReference type="InterPro" id="IPR007208">
    <property type="entry name" value="MrpF/PhaF-like"/>
</dbReference>
<dbReference type="EMBL" id="CP066167">
    <property type="protein sequence ID" value="QQD17982.1"/>
    <property type="molecule type" value="Genomic_DNA"/>
</dbReference>
<keyword evidence="6 8" id="KW-1133">Transmembrane helix</keyword>
<dbReference type="RefSeq" id="WP_198569480.1">
    <property type="nucleotide sequence ID" value="NZ_CP066167.1"/>
</dbReference>
<evidence type="ECO:0000256" key="1">
    <source>
        <dbReference type="ARBA" id="ARBA00004651"/>
    </source>
</evidence>
<evidence type="ECO:0000256" key="3">
    <source>
        <dbReference type="ARBA" id="ARBA00022448"/>
    </source>
</evidence>
<keyword evidence="10" id="KW-1185">Reference proteome</keyword>
<feature type="transmembrane region" description="Helical" evidence="8">
    <location>
        <begin position="32"/>
        <end position="52"/>
    </location>
</feature>
<evidence type="ECO:0000256" key="4">
    <source>
        <dbReference type="ARBA" id="ARBA00022475"/>
    </source>
</evidence>
<comment type="subcellular location">
    <subcellularLocation>
        <location evidence="1">Cell membrane</location>
        <topology evidence="1">Multi-pass membrane protein</topology>
    </subcellularLocation>
</comment>
<dbReference type="Proteomes" id="UP000596063">
    <property type="component" value="Chromosome"/>
</dbReference>
<dbReference type="AlphaFoldDB" id="A0A7T4R0C3"/>
<name>A0A7T4R0C3_9GAMM</name>
<keyword evidence="7 8" id="KW-0472">Membrane</keyword>
<gene>
    <name evidence="9" type="ORF">I6N98_16820</name>
</gene>
<dbReference type="KEGG" id="snan:I6N98_16820"/>
<reference evidence="9 10" key="1">
    <citation type="submission" date="2020-12" db="EMBL/GenBank/DDBJ databases">
        <authorList>
            <person name="Shan Y."/>
        </authorList>
    </citation>
    <scope>NUCLEOTIDE SEQUENCE [LARGE SCALE GENOMIC DNA]</scope>
    <source>
        <strain evidence="10">csc3.9</strain>
    </source>
</reference>
<evidence type="ECO:0000313" key="9">
    <source>
        <dbReference type="EMBL" id="QQD17982.1"/>
    </source>
</evidence>
<evidence type="ECO:0000256" key="5">
    <source>
        <dbReference type="ARBA" id="ARBA00022692"/>
    </source>
</evidence>
<comment type="similarity">
    <text evidence="2">Belongs to the CPA3 antiporters (TC 2.A.63) subunit F family.</text>
</comment>
<dbReference type="Pfam" id="PF04066">
    <property type="entry name" value="MrpF_PhaF"/>
    <property type="match status" value="1"/>
</dbReference>
<dbReference type="GO" id="GO:0005886">
    <property type="term" value="C:plasma membrane"/>
    <property type="evidence" value="ECO:0007669"/>
    <property type="project" value="UniProtKB-SubCell"/>
</dbReference>
<proteinExistence type="inferred from homology"/>
<dbReference type="GO" id="GO:0015385">
    <property type="term" value="F:sodium:proton antiporter activity"/>
    <property type="evidence" value="ECO:0007669"/>
    <property type="project" value="TreeGrafter"/>
</dbReference>
<keyword evidence="3" id="KW-0813">Transport</keyword>
<evidence type="ECO:0000256" key="2">
    <source>
        <dbReference type="ARBA" id="ARBA00009212"/>
    </source>
</evidence>
<evidence type="ECO:0000256" key="6">
    <source>
        <dbReference type="ARBA" id="ARBA00022989"/>
    </source>
</evidence>
<sequence>MLTVTTITLLVVMALALSRAFAGPTVFDRILAANMFGTKTVLLIAVVGFLFGRPEFLDIAIVYALINFIGVVGMLRLIEYLEEDKQPREDGQ</sequence>
<organism evidence="9 10">
    <name type="scientific">Spongiibacter nanhainus</name>
    <dbReference type="NCBI Taxonomy" id="2794344"/>
    <lineage>
        <taxon>Bacteria</taxon>
        <taxon>Pseudomonadati</taxon>
        <taxon>Pseudomonadota</taxon>
        <taxon>Gammaproteobacteria</taxon>
        <taxon>Cellvibrionales</taxon>
        <taxon>Spongiibacteraceae</taxon>
        <taxon>Spongiibacter</taxon>
    </lineage>
</organism>
<dbReference type="PANTHER" id="PTHR34702:SF1">
    <property type="entry name" value="NA(+)_H(+) ANTIPORTER SUBUNIT F"/>
    <property type="match status" value="1"/>
</dbReference>
<evidence type="ECO:0000313" key="10">
    <source>
        <dbReference type="Proteomes" id="UP000596063"/>
    </source>
</evidence>
<keyword evidence="4" id="KW-1003">Cell membrane</keyword>
<evidence type="ECO:0000256" key="7">
    <source>
        <dbReference type="ARBA" id="ARBA00023136"/>
    </source>
</evidence>
<keyword evidence="5 8" id="KW-0812">Transmembrane</keyword>
<dbReference type="PANTHER" id="PTHR34702">
    <property type="entry name" value="NA(+)/H(+) ANTIPORTER SUBUNIT F1"/>
    <property type="match status" value="1"/>
</dbReference>